<dbReference type="AlphaFoldDB" id="A0A5B8MVP5"/>
<sequence>MQSLEELKSSLAEYRTQLSVVASHLESDGLGESDKAELEQVKGDLVEVIKLTEDLVKDATQTGGGGSSGPPEPTEGERPRETPQPNGSSGATSSAAPQFKASSNIPAGLQEQIRRNQAKAALSGEGHPQWAVGHKCEAYRVREAEGEGGGGGDDVRGDWCEGYVRSYNAKENSFVVEFKDGKLREASLHAVRPWEDRVVKTVEEGKYAPVAAPKLRKATDFSTEKPASEVPKSLVIKPSDDERTQIKKKKILKSMKKKERFVEMDRKQNEKKSSWQSFVQGKGSKKKKGFMTGRKKESIFKTSESGRVGVTGSGKGMTGNDKAKRHTFNLDA</sequence>
<dbReference type="Proteomes" id="UP000316726">
    <property type="component" value="Chromosome 14"/>
</dbReference>
<gene>
    <name evidence="2" type="ORF">A3770_14p71410</name>
</gene>
<dbReference type="OrthoDB" id="79171at2759"/>
<dbReference type="STRING" id="1764295.A0A5B8MVP5"/>
<name>A0A5B8MVP5_9CHLO</name>
<keyword evidence="3" id="KW-1185">Reference proteome</keyword>
<evidence type="ECO:0000313" key="2">
    <source>
        <dbReference type="EMBL" id="QDZ24623.1"/>
    </source>
</evidence>
<evidence type="ECO:0008006" key="4">
    <source>
        <dbReference type="Google" id="ProtNLM"/>
    </source>
</evidence>
<feature type="compositionally biased region" description="Basic residues" evidence="1">
    <location>
        <begin position="323"/>
        <end position="332"/>
    </location>
</feature>
<feature type="region of interest" description="Disordered" evidence="1">
    <location>
        <begin position="263"/>
        <end position="332"/>
    </location>
</feature>
<evidence type="ECO:0000256" key="1">
    <source>
        <dbReference type="SAM" id="MobiDB-lite"/>
    </source>
</evidence>
<proteinExistence type="predicted"/>
<accession>A0A5B8MVP5</accession>
<dbReference type="EMBL" id="CP031047">
    <property type="protein sequence ID" value="QDZ24623.1"/>
    <property type="molecule type" value="Genomic_DNA"/>
</dbReference>
<feature type="region of interest" description="Disordered" evidence="1">
    <location>
        <begin position="56"/>
        <end position="128"/>
    </location>
</feature>
<reference evidence="2 3" key="1">
    <citation type="submission" date="2018-07" db="EMBL/GenBank/DDBJ databases">
        <title>The complete nuclear genome of the prasinophyte Chloropicon primus (CCMP1205).</title>
        <authorList>
            <person name="Pombert J.-F."/>
            <person name="Otis C."/>
            <person name="Turmel M."/>
            <person name="Lemieux C."/>
        </authorList>
    </citation>
    <scope>NUCLEOTIDE SEQUENCE [LARGE SCALE GENOMIC DNA]</scope>
    <source>
        <strain evidence="2 3">CCMP1205</strain>
    </source>
</reference>
<feature type="compositionally biased region" description="Basic and acidic residues" evidence="1">
    <location>
        <begin position="263"/>
        <end position="273"/>
    </location>
</feature>
<protein>
    <recommendedName>
        <fullName evidence="4">Tudor domain-containing protein</fullName>
    </recommendedName>
</protein>
<feature type="compositionally biased region" description="Polar residues" evidence="1">
    <location>
        <begin position="86"/>
        <end position="105"/>
    </location>
</feature>
<organism evidence="2 3">
    <name type="scientific">Chloropicon primus</name>
    <dbReference type="NCBI Taxonomy" id="1764295"/>
    <lineage>
        <taxon>Eukaryota</taxon>
        <taxon>Viridiplantae</taxon>
        <taxon>Chlorophyta</taxon>
        <taxon>Chloropicophyceae</taxon>
        <taxon>Chloropicales</taxon>
        <taxon>Chloropicaceae</taxon>
        <taxon>Chloropicon</taxon>
    </lineage>
</organism>
<feature type="region of interest" description="Disordered" evidence="1">
    <location>
        <begin position="219"/>
        <end position="241"/>
    </location>
</feature>
<evidence type="ECO:0000313" key="3">
    <source>
        <dbReference type="Proteomes" id="UP000316726"/>
    </source>
</evidence>